<dbReference type="EMBL" id="FQZR01000002">
    <property type="protein sequence ID" value="SHI61106.1"/>
    <property type="molecule type" value="Genomic_DNA"/>
</dbReference>
<dbReference type="AlphaFoldDB" id="A0A8G2C7B7"/>
<dbReference type="Proteomes" id="UP000184001">
    <property type="component" value="Unassembled WGS sequence"/>
</dbReference>
<proteinExistence type="predicted"/>
<evidence type="ECO:0000256" key="1">
    <source>
        <dbReference type="SAM" id="MobiDB-lite"/>
    </source>
</evidence>
<feature type="compositionally biased region" description="Polar residues" evidence="1">
    <location>
        <begin position="146"/>
        <end position="157"/>
    </location>
</feature>
<comment type="caution">
    <text evidence="2">The sequence shown here is derived from an EMBL/GenBank/DDBJ whole genome shotgun (WGS) entry which is preliminary data.</text>
</comment>
<evidence type="ECO:0000313" key="3">
    <source>
        <dbReference type="Proteomes" id="UP000184001"/>
    </source>
</evidence>
<gene>
    <name evidence="2" type="ORF">SAMN05660830_00451</name>
</gene>
<dbReference type="InterPro" id="IPR057869">
    <property type="entry name" value="HP1_YO34"/>
</dbReference>
<feature type="region of interest" description="Disordered" evidence="1">
    <location>
        <begin position="138"/>
        <end position="169"/>
    </location>
</feature>
<organism evidence="2 3">
    <name type="scientific">Halodesulfovibrio aestuarii</name>
    <dbReference type="NCBI Taxonomy" id="126333"/>
    <lineage>
        <taxon>Bacteria</taxon>
        <taxon>Pseudomonadati</taxon>
        <taxon>Thermodesulfobacteriota</taxon>
        <taxon>Desulfovibrionia</taxon>
        <taxon>Desulfovibrionales</taxon>
        <taxon>Desulfovibrionaceae</taxon>
        <taxon>Halodesulfovibrio</taxon>
    </lineage>
</organism>
<protein>
    <submittedName>
        <fullName evidence="2">Uncharacterized protein</fullName>
    </submittedName>
</protein>
<sequence length="169" mass="18189">MDGYISFEHGELRLGNTLVPGVLSRLSVDGKVRFDEAEQDGRSGKAKVPMGWEDAAVSVTLELLTDEKSSCYDKLASLTRLYQGHDSGGNPMVYRTVNAHLAARNIDEVVFDGLNSSENDQSDSITVSLRFVEHNPPIQLAEKRSASGTAPEATSSADPGLSDHILGGR</sequence>
<name>A0A8G2C7B7_9BACT</name>
<evidence type="ECO:0000313" key="2">
    <source>
        <dbReference type="EMBL" id="SHI61106.1"/>
    </source>
</evidence>
<reference evidence="2 3" key="1">
    <citation type="submission" date="2016-11" db="EMBL/GenBank/DDBJ databases">
        <authorList>
            <person name="Varghese N."/>
            <person name="Submissions S."/>
        </authorList>
    </citation>
    <scope>NUCLEOTIDE SEQUENCE [LARGE SCALE GENOMIC DNA]</scope>
    <source>
        <strain evidence="2 3">DSM 17919</strain>
    </source>
</reference>
<accession>A0A8G2C7B7</accession>
<dbReference type="RefSeq" id="WP_020001585.1">
    <property type="nucleotide sequence ID" value="NZ_CP192217.1"/>
</dbReference>
<dbReference type="Pfam" id="PF25759">
    <property type="entry name" value="HP1_ORF34"/>
    <property type="match status" value="1"/>
</dbReference>